<evidence type="ECO:0000313" key="1">
    <source>
        <dbReference type="EMBL" id="VDM59527.1"/>
    </source>
</evidence>
<reference evidence="3" key="1">
    <citation type="submission" date="2017-02" db="UniProtKB">
        <authorList>
            <consortium name="WormBaseParasite"/>
        </authorList>
    </citation>
    <scope>IDENTIFICATION</scope>
</reference>
<dbReference type="AlphaFoldDB" id="A0A0R3PR62"/>
<organism evidence="3">
    <name type="scientific">Angiostrongylus costaricensis</name>
    <name type="common">Nematode worm</name>
    <dbReference type="NCBI Taxonomy" id="334426"/>
    <lineage>
        <taxon>Eukaryota</taxon>
        <taxon>Metazoa</taxon>
        <taxon>Ecdysozoa</taxon>
        <taxon>Nematoda</taxon>
        <taxon>Chromadorea</taxon>
        <taxon>Rhabditida</taxon>
        <taxon>Rhabditina</taxon>
        <taxon>Rhabditomorpha</taxon>
        <taxon>Strongyloidea</taxon>
        <taxon>Metastrongylidae</taxon>
        <taxon>Angiostrongylus</taxon>
    </lineage>
</organism>
<evidence type="ECO:0000313" key="3">
    <source>
        <dbReference type="WBParaSite" id="ACOC_0000794101-mRNA-1"/>
    </source>
</evidence>
<protein>
    <submittedName>
        <fullName evidence="3">Transposase</fullName>
    </submittedName>
</protein>
<name>A0A0R3PR62_ANGCS</name>
<sequence length="77" mass="8287">MDASAAEAWFSCFPMRSDGDHCASGARKYGRGQAMSPTDAVIEHMNRFAVLAIVSCFVDESSPEQGIDEETQGAADR</sequence>
<reference evidence="1 2" key="2">
    <citation type="submission" date="2018-11" db="EMBL/GenBank/DDBJ databases">
        <authorList>
            <consortium name="Pathogen Informatics"/>
        </authorList>
    </citation>
    <scope>NUCLEOTIDE SEQUENCE [LARGE SCALE GENOMIC DNA]</scope>
    <source>
        <strain evidence="1 2">Costa Rica</strain>
    </source>
</reference>
<evidence type="ECO:0000313" key="2">
    <source>
        <dbReference type="Proteomes" id="UP000267027"/>
    </source>
</evidence>
<keyword evidence="2" id="KW-1185">Reference proteome</keyword>
<gene>
    <name evidence="1" type="ORF">ACOC_LOCUS7942</name>
</gene>
<proteinExistence type="predicted"/>
<dbReference type="EMBL" id="UYYA01004095">
    <property type="protein sequence ID" value="VDM59527.1"/>
    <property type="molecule type" value="Genomic_DNA"/>
</dbReference>
<dbReference type="WBParaSite" id="ACOC_0000794101-mRNA-1">
    <property type="protein sequence ID" value="ACOC_0000794101-mRNA-1"/>
    <property type="gene ID" value="ACOC_0000794101"/>
</dbReference>
<dbReference type="Proteomes" id="UP000267027">
    <property type="component" value="Unassembled WGS sequence"/>
</dbReference>
<accession>A0A0R3PR62</accession>